<dbReference type="Proteomes" id="UP001596395">
    <property type="component" value="Unassembled WGS sequence"/>
</dbReference>
<accession>A0ABD5VDV6</accession>
<gene>
    <name evidence="2" type="ORF">ACFQGB_12550</name>
</gene>
<feature type="region of interest" description="Disordered" evidence="1">
    <location>
        <begin position="1"/>
        <end position="53"/>
    </location>
</feature>
<organism evidence="2 3">
    <name type="scientific">Halorubellus litoreus</name>
    <dbReference type="NCBI Taxonomy" id="755308"/>
    <lineage>
        <taxon>Archaea</taxon>
        <taxon>Methanobacteriati</taxon>
        <taxon>Methanobacteriota</taxon>
        <taxon>Stenosarchaea group</taxon>
        <taxon>Halobacteria</taxon>
        <taxon>Halobacteriales</taxon>
        <taxon>Halorubellaceae</taxon>
        <taxon>Halorubellus</taxon>
    </lineage>
</organism>
<feature type="compositionally biased region" description="Low complexity" evidence="1">
    <location>
        <begin position="1"/>
        <end position="20"/>
    </location>
</feature>
<name>A0ABD5VDV6_9EURY</name>
<dbReference type="RefSeq" id="WP_336350648.1">
    <property type="nucleotide sequence ID" value="NZ_JAZAQL010000002.1"/>
</dbReference>
<proteinExistence type="predicted"/>
<reference evidence="2 3" key="1">
    <citation type="journal article" date="2019" name="Int. J. Syst. Evol. Microbiol.">
        <title>The Global Catalogue of Microorganisms (GCM) 10K type strain sequencing project: providing services to taxonomists for standard genome sequencing and annotation.</title>
        <authorList>
            <consortium name="The Broad Institute Genomics Platform"/>
            <consortium name="The Broad Institute Genome Sequencing Center for Infectious Disease"/>
            <person name="Wu L."/>
            <person name="Ma J."/>
        </authorList>
    </citation>
    <scope>NUCLEOTIDE SEQUENCE [LARGE SCALE GENOMIC DNA]</scope>
    <source>
        <strain evidence="2 3">GX26</strain>
    </source>
</reference>
<dbReference type="EMBL" id="JBHSXN010000002">
    <property type="protein sequence ID" value="MFC6953695.1"/>
    <property type="molecule type" value="Genomic_DNA"/>
</dbReference>
<comment type="caution">
    <text evidence="2">The sequence shown here is derived from an EMBL/GenBank/DDBJ whole genome shotgun (WGS) entry which is preliminary data.</text>
</comment>
<evidence type="ECO:0000313" key="2">
    <source>
        <dbReference type="EMBL" id="MFC6953695.1"/>
    </source>
</evidence>
<evidence type="ECO:0000313" key="3">
    <source>
        <dbReference type="Proteomes" id="UP001596395"/>
    </source>
</evidence>
<evidence type="ECO:0000256" key="1">
    <source>
        <dbReference type="SAM" id="MobiDB-lite"/>
    </source>
</evidence>
<protein>
    <submittedName>
        <fullName evidence="2">Uncharacterized protein</fullName>
    </submittedName>
</protein>
<sequence length="153" mass="15882">MSRRPLPSTPSSALPATDSPTVDGRDDANANANATADADADAPMRTPEPHHAVVVENDTAETRAVTVTVTRSDRSDVVSHDTHRVAPGVSVDAYDLADADPDGVETFHVTAECAEYGTGTATARLRTNAATGDLRLVVGADDAIDAVHTLHDA</sequence>
<dbReference type="AlphaFoldDB" id="A0ABD5VDV6"/>
<keyword evidence="3" id="KW-1185">Reference proteome</keyword>